<accession>A0ABT9NMA8</accession>
<reference evidence="3 4" key="1">
    <citation type="submission" date="2023-07" db="EMBL/GenBank/DDBJ databases">
        <title>Sequencing the genomes of 1000 actinobacteria strains.</title>
        <authorList>
            <person name="Klenk H.-P."/>
        </authorList>
    </citation>
    <scope>NUCLEOTIDE SEQUENCE [LARGE SCALE GENOMIC DNA]</scope>
    <source>
        <strain evidence="3 4">GD13</strain>
    </source>
</reference>
<dbReference type="RefSeq" id="WP_068123868.1">
    <property type="nucleotide sequence ID" value="NZ_CCXJ01000670.1"/>
</dbReference>
<keyword evidence="1" id="KW-0805">Transcription regulation</keyword>
<comment type="caution">
    <text evidence="3">The sequence shown here is derived from an EMBL/GenBank/DDBJ whole genome shotgun (WGS) entry which is preliminary data.</text>
</comment>
<dbReference type="InterPro" id="IPR041916">
    <property type="entry name" value="Anti_sigma_zinc_sf"/>
</dbReference>
<organism evidence="3 4">
    <name type="scientific">Nocardioides massiliensis</name>
    <dbReference type="NCBI Taxonomy" id="1325935"/>
    <lineage>
        <taxon>Bacteria</taxon>
        <taxon>Bacillati</taxon>
        <taxon>Actinomycetota</taxon>
        <taxon>Actinomycetes</taxon>
        <taxon>Propionibacteriales</taxon>
        <taxon>Nocardioidaceae</taxon>
        <taxon>Nocardioides</taxon>
    </lineage>
</organism>
<proteinExistence type="predicted"/>
<dbReference type="Proteomes" id="UP001240447">
    <property type="component" value="Unassembled WGS sequence"/>
</dbReference>
<keyword evidence="4" id="KW-1185">Reference proteome</keyword>
<gene>
    <name evidence="3" type="ORF">J2S59_001366</name>
</gene>
<evidence type="ECO:0000256" key="2">
    <source>
        <dbReference type="ARBA" id="ARBA00023163"/>
    </source>
</evidence>
<keyword evidence="2" id="KW-0804">Transcription</keyword>
<dbReference type="Gene3D" id="1.10.10.1320">
    <property type="entry name" value="Anti-sigma factor, zinc-finger domain"/>
    <property type="match status" value="1"/>
</dbReference>
<evidence type="ECO:0000313" key="4">
    <source>
        <dbReference type="Proteomes" id="UP001240447"/>
    </source>
</evidence>
<evidence type="ECO:0000313" key="3">
    <source>
        <dbReference type="EMBL" id="MDP9821557.1"/>
    </source>
</evidence>
<sequence length="223" mass="23943">MNDLPMPRMSGARRPGKPSMATLLDWVEGRLPEDTAEQVATAVEFDPELRETVEWIHAFHAAAAQMPLEAPPPEVSASLHAAFERFTNPGAGGGWSEASPDTSETELPHAAGFRSAGRRDTTHLIFHTAIGDLLLRVSPTGAGTVDVDGRVLLLRSWVDSPVAGMTVGGLEVAAMADGVLHAAVRCESARETFELRGLPVDVDEIWVTYGDERVRAAVNLRGE</sequence>
<evidence type="ECO:0000256" key="1">
    <source>
        <dbReference type="ARBA" id="ARBA00023015"/>
    </source>
</evidence>
<dbReference type="EMBL" id="JAUSQM010000001">
    <property type="protein sequence ID" value="MDP9821557.1"/>
    <property type="molecule type" value="Genomic_DNA"/>
</dbReference>
<name>A0ABT9NMA8_9ACTN</name>
<protein>
    <submittedName>
        <fullName evidence="3">Uncharacterized protein</fullName>
    </submittedName>
</protein>